<keyword evidence="3" id="KW-1185">Reference proteome</keyword>
<dbReference type="InterPro" id="IPR024311">
    <property type="entry name" value="Lipocalin-like"/>
</dbReference>
<name>A0AAN7B0H6_9PEZI</name>
<evidence type="ECO:0000313" key="2">
    <source>
        <dbReference type="EMBL" id="KAK4208176.1"/>
    </source>
</evidence>
<organism evidence="2 3">
    <name type="scientific">Rhypophila decipiens</name>
    <dbReference type="NCBI Taxonomy" id="261697"/>
    <lineage>
        <taxon>Eukaryota</taxon>
        <taxon>Fungi</taxon>
        <taxon>Dikarya</taxon>
        <taxon>Ascomycota</taxon>
        <taxon>Pezizomycotina</taxon>
        <taxon>Sordariomycetes</taxon>
        <taxon>Sordariomycetidae</taxon>
        <taxon>Sordariales</taxon>
        <taxon>Naviculisporaceae</taxon>
        <taxon>Rhypophila</taxon>
    </lineage>
</organism>
<comment type="caution">
    <text evidence="2">The sequence shown here is derived from an EMBL/GenBank/DDBJ whole genome shotgun (WGS) entry which is preliminary data.</text>
</comment>
<reference evidence="2" key="2">
    <citation type="submission" date="2023-05" db="EMBL/GenBank/DDBJ databases">
        <authorList>
            <consortium name="Lawrence Berkeley National Laboratory"/>
            <person name="Steindorff A."/>
            <person name="Hensen N."/>
            <person name="Bonometti L."/>
            <person name="Westerberg I."/>
            <person name="Brannstrom I.O."/>
            <person name="Guillou S."/>
            <person name="Cros-Aarteil S."/>
            <person name="Calhoun S."/>
            <person name="Haridas S."/>
            <person name="Kuo A."/>
            <person name="Mondo S."/>
            <person name="Pangilinan J."/>
            <person name="Riley R."/>
            <person name="Labutti K."/>
            <person name="Andreopoulos B."/>
            <person name="Lipzen A."/>
            <person name="Chen C."/>
            <person name="Yanf M."/>
            <person name="Daum C."/>
            <person name="Ng V."/>
            <person name="Clum A."/>
            <person name="Ohm R."/>
            <person name="Martin F."/>
            <person name="Silar P."/>
            <person name="Natvig D."/>
            <person name="Lalanne C."/>
            <person name="Gautier V."/>
            <person name="Ament-Velasquez S.L."/>
            <person name="Kruys A."/>
            <person name="Hutchinson M.I."/>
            <person name="Powell A.J."/>
            <person name="Barry K."/>
            <person name="Miller A.N."/>
            <person name="Grigoriev I.V."/>
            <person name="Debuchy R."/>
            <person name="Gladieux P."/>
            <person name="Thoren M.H."/>
            <person name="Johannesson H."/>
        </authorList>
    </citation>
    <scope>NUCLEOTIDE SEQUENCE</scope>
    <source>
        <strain evidence="2">PSN293</strain>
    </source>
</reference>
<evidence type="ECO:0000313" key="3">
    <source>
        <dbReference type="Proteomes" id="UP001301769"/>
    </source>
</evidence>
<proteinExistence type="predicted"/>
<dbReference type="Proteomes" id="UP001301769">
    <property type="component" value="Unassembled WGS sequence"/>
</dbReference>
<gene>
    <name evidence="2" type="ORF">QBC37DRAFT_379358</name>
</gene>
<feature type="domain" description="Lipocalin-like" evidence="1">
    <location>
        <begin position="14"/>
        <end position="164"/>
    </location>
</feature>
<dbReference type="EMBL" id="MU858255">
    <property type="protein sequence ID" value="KAK4208176.1"/>
    <property type="molecule type" value="Genomic_DNA"/>
</dbReference>
<reference evidence="2" key="1">
    <citation type="journal article" date="2023" name="Mol. Phylogenet. Evol.">
        <title>Genome-scale phylogeny and comparative genomics of the fungal order Sordariales.</title>
        <authorList>
            <person name="Hensen N."/>
            <person name="Bonometti L."/>
            <person name="Westerberg I."/>
            <person name="Brannstrom I.O."/>
            <person name="Guillou S."/>
            <person name="Cros-Aarteil S."/>
            <person name="Calhoun S."/>
            <person name="Haridas S."/>
            <person name="Kuo A."/>
            <person name="Mondo S."/>
            <person name="Pangilinan J."/>
            <person name="Riley R."/>
            <person name="LaButti K."/>
            <person name="Andreopoulos B."/>
            <person name="Lipzen A."/>
            <person name="Chen C."/>
            <person name="Yan M."/>
            <person name="Daum C."/>
            <person name="Ng V."/>
            <person name="Clum A."/>
            <person name="Steindorff A."/>
            <person name="Ohm R.A."/>
            <person name="Martin F."/>
            <person name="Silar P."/>
            <person name="Natvig D.O."/>
            <person name="Lalanne C."/>
            <person name="Gautier V."/>
            <person name="Ament-Velasquez S.L."/>
            <person name="Kruys A."/>
            <person name="Hutchinson M.I."/>
            <person name="Powell A.J."/>
            <person name="Barry K."/>
            <person name="Miller A.N."/>
            <person name="Grigoriev I.V."/>
            <person name="Debuchy R."/>
            <person name="Gladieux P."/>
            <person name="Hiltunen Thoren M."/>
            <person name="Johannesson H."/>
        </authorList>
    </citation>
    <scope>NUCLEOTIDE SEQUENCE</scope>
    <source>
        <strain evidence="2">PSN293</strain>
    </source>
</reference>
<dbReference type="Pfam" id="PF13924">
    <property type="entry name" value="Lipocalin_5"/>
    <property type="match status" value="1"/>
</dbReference>
<protein>
    <submittedName>
        <fullName evidence="2">Lipocalin-like domain-containing protein</fullName>
    </submittedName>
</protein>
<dbReference type="AlphaFoldDB" id="A0AAN7B0H6"/>
<evidence type="ECO:0000259" key="1">
    <source>
        <dbReference type="Pfam" id="PF13924"/>
    </source>
</evidence>
<sequence length="168" mass="18403">MKVQHKDIIAALAGTYSLINNTVTRNGTIQPDSAGWGRNPSGLLTYTRWGYMSANIAATQKDWRPDNIEWPPKATDSDADWLLVGKHAMAYAGPFSLNASVPATETEGQLLHGPIQVASVPSMVGDIQKRDYFVTEQDGVTYLFVFVTGVSNGVDFRSEIVWQRVAKG</sequence>
<accession>A0AAN7B0H6</accession>